<protein>
    <submittedName>
        <fullName evidence="1">Uncharacterized protein</fullName>
    </submittedName>
</protein>
<sequence>MGYDPTQAGDPIPRKFKNVLRCIADEIITMAEAVSRGRYRQLPEGVGENEPYWDLAFETLDAKRTDGTALTVVTAGRLFTKEGKQQDNTQRPYRLAVAFAGMGVSVFPGDPDGKFDAFCAGIGVDAIGTNPTYDASKVVGRVFLVEMEPMEIGRDMPLPITAEPEGYIYTSKVREVKPREDSVNPDGAAAPTSNTLVDILATGNEEALKMVLSTIDGKPAEGDGLFDLLRGVASSFIIDGESVTGAALNDVLATKLQEAGHVFIKDGKILRTGDQGESPVSTS</sequence>
<accession>A0A0F9FXB5</accession>
<dbReference type="EMBL" id="LAZR01030720">
    <property type="protein sequence ID" value="KKL55772.1"/>
    <property type="molecule type" value="Genomic_DNA"/>
</dbReference>
<evidence type="ECO:0000313" key="1">
    <source>
        <dbReference type="EMBL" id="KKL55772.1"/>
    </source>
</evidence>
<name>A0A0F9FXB5_9ZZZZ</name>
<proteinExistence type="predicted"/>
<comment type="caution">
    <text evidence="1">The sequence shown here is derived from an EMBL/GenBank/DDBJ whole genome shotgun (WGS) entry which is preliminary data.</text>
</comment>
<dbReference type="AlphaFoldDB" id="A0A0F9FXB5"/>
<organism evidence="1">
    <name type="scientific">marine sediment metagenome</name>
    <dbReference type="NCBI Taxonomy" id="412755"/>
    <lineage>
        <taxon>unclassified sequences</taxon>
        <taxon>metagenomes</taxon>
        <taxon>ecological metagenomes</taxon>
    </lineage>
</organism>
<gene>
    <name evidence="1" type="ORF">LCGC14_2252070</name>
</gene>
<reference evidence="1" key="1">
    <citation type="journal article" date="2015" name="Nature">
        <title>Complex archaea that bridge the gap between prokaryotes and eukaryotes.</title>
        <authorList>
            <person name="Spang A."/>
            <person name="Saw J.H."/>
            <person name="Jorgensen S.L."/>
            <person name="Zaremba-Niedzwiedzka K."/>
            <person name="Martijn J."/>
            <person name="Lind A.E."/>
            <person name="van Eijk R."/>
            <person name="Schleper C."/>
            <person name="Guy L."/>
            <person name="Ettema T.J."/>
        </authorList>
    </citation>
    <scope>NUCLEOTIDE SEQUENCE</scope>
</reference>